<keyword evidence="3" id="KW-1185">Reference proteome</keyword>
<organism evidence="2 3">
    <name type="scientific">Pieris macdunnoughi</name>
    <dbReference type="NCBI Taxonomy" id="345717"/>
    <lineage>
        <taxon>Eukaryota</taxon>
        <taxon>Metazoa</taxon>
        <taxon>Ecdysozoa</taxon>
        <taxon>Arthropoda</taxon>
        <taxon>Hexapoda</taxon>
        <taxon>Insecta</taxon>
        <taxon>Pterygota</taxon>
        <taxon>Neoptera</taxon>
        <taxon>Endopterygota</taxon>
        <taxon>Lepidoptera</taxon>
        <taxon>Glossata</taxon>
        <taxon>Ditrysia</taxon>
        <taxon>Papilionoidea</taxon>
        <taxon>Pieridae</taxon>
        <taxon>Pierinae</taxon>
        <taxon>Pieris</taxon>
    </lineage>
</organism>
<feature type="transmembrane region" description="Helical" evidence="1">
    <location>
        <begin position="632"/>
        <end position="655"/>
    </location>
</feature>
<accession>A0A821VF32</accession>
<dbReference type="AlphaFoldDB" id="A0A821VF32"/>
<comment type="caution">
    <text evidence="2">The sequence shown here is derived from an EMBL/GenBank/DDBJ whole genome shotgun (WGS) entry which is preliminary data.</text>
</comment>
<dbReference type="OrthoDB" id="7488172at2759"/>
<reference evidence="2" key="1">
    <citation type="submission" date="2021-02" db="EMBL/GenBank/DDBJ databases">
        <authorList>
            <person name="Steward A R."/>
        </authorList>
    </citation>
    <scope>NUCLEOTIDE SEQUENCE</scope>
</reference>
<protein>
    <submittedName>
        <fullName evidence="2">Uncharacterized protein</fullName>
    </submittedName>
</protein>
<gene>
    <name evidence="2" type="ORF">PMACD_LOCUS11696</name>
</gene>
<dbReference type="Proteomes" id="UP000663880">
    <property type="component" value="Unassembled WGS sequence"/>
</dbReference>
<evidence type="ECO:0000313" key="2">
    <source>
        <dbReference type="EMBL" id="CAF4905898.1"/>
    </source>
</evidence>
<keyword evidence="1" id="KW-1133">Transmembrane helix</keyword>
<evidence type="ECO:0000313" key="3">
    <source>
        <dbReference type="Proteomes" id="UP000663880"/>
    </source>
</evidence>
<proteinExistence type="predicted"/>
<dbReference type="EMBL" id="CAJOBZ010000041">
    <property type="protein sequence ID" value="CAF4905898.1"/>
    <property type="molecule type" value="Genomic_DNA"/>
</dbReference>
<keyword evidence="1" id="KW-0472">Membrane</keyword>
<sequence>MSSSYKEHRPKSAKAHPPKCHPTYVVAFSLNENEDTMKAVNDDTNLDATITNSTVVSSVRDPNNNTISRITYILNEIIDNMTVSNDDDKIKQSVTEDTIEKILEENHQSNVLFNSNLSLGDISSSNTSTDTIRNTSDSSNLTICSNVGSLPTENSNTTLKHQQKHDDLYSNFIIPLTSKCSIFSAKNNEQLEEVNKTAKNSSIFCNTAENLTINVPSGIHIQVSKSKSSLILDNVITPYKTDCINVALVQMERSPIVTCSKEKINCTNNCKVNENKSNSLVLPKNIPNPATDYSKSYLVSKIYNENENSETTLVGSVFSGFSSSNDERLHNTGSSINKTDDSMCSLTSRSQYYSSTDEKLEDSSVKPSPISNTIPTTSDVEYVIDTNHVIIADDMRKLYPLKSKGDGQQFMDKFTQNLIKKTFDIKDNFQKNVTVTLPNESTIQEILTQRENVQKLSCSEESRNFQPFPDMWEKISVTLDLAIKRLEESLSDKILNELKTTLHKIEHFANQMSLQKPNESGDVDAIEKGEPNTDEGMQCNIIQSYVIDNLMIKLSEEDQSEGSARTKILKVKHPKILADTFEVLKAYSKPVSIPTGEGDSLRVSSGESEISTQSRRRILFHGPLRFLRENSVVLGSVPAFFVYMLVIYGFVMLVVKV</sequence>
<name>A0A821VF32_9NEOP</name>
<keyword evidence="1" id="KW-0812">Transmembrane</keyword>
<evidence type="ECO:0000256" key="1">
    <source>
        <dbReference type="SAM" id="Phobius"/>
    </source>
</evidence>